<feature type="compositionally biased region" description="Acidic residues" evidence="1">
    <location>
        <begin position="236"/>
        <end position="264"/>
    </location>
</feature>
<keyword evidence="3" id="KW-1185">Reference proteome</keyword>
<gene>
    <name evidence="2" type="ORF">B0H17DRAFT_1138837</name>
</gene>
<dbReference type="AlphaFoldDB" id="A0AAD7GBU1"/>
<reference evidence="2" key="1">
    <citation type="submission" date="2023-03" db="EMBL/GenBank/DDBJ databases">
        <title>Massive genome expansion in bonnet fungi (Mycena s.s.) driven by repeated elements and novel gene families across ecological guilds.</title>
        <authorList>
            <consortium name="Lawrence Berkeley National Laboratory"/>
            <person name="Harder C.B."/>
            <person name="Miyauchi S."/>
            <person name="Viragh M."/>
            <person name="Kuo A."/>
            <person name="Thoen E."/>
            <person name="Andreopoulos B."/>
            <person name="Lu D."/>
            <person name="Skrede I."/>
            <person name="Drula E."/>
            <person name="Henrissat B."/>
            <person name="Morin E."/>
            <person name="Kohler A."/>
            <person name="Barry K."/>
            <person name="LaButti K."/>
            <person name="Morin E."/>
            <person name="Salamov A."/>
            <person name="Lipzen A."/>
            <person name="Mereny Z."/>
            <person name="Hegedus B."/>
            <person name="Baldrian P."/>
            <person name="Stursova M."/>
            <person name="Weitz H."/>
            <person name="Taylor A."/>
            <person name="Grigoriev I.V."/>
            <person name="Nagy L.G."/>
            <person name="Martin F."/>
            <person name="Kauserud H."/>
        </authorList>
    </citation>
    <scope>NUCLEOTIDE SEQUENCE</scope>
    <source>
        <strain evidence="2">CBHHK067</strain>
    </source>
</reference>
<accession>A0AAD7GBU1</accession>
<feature type="compositionally biased region" description="Acidic residues" evidence="1">
    <location>
        <begin position="197"/>
        <end position="217"/>
    </location>
</feature>
<feature type="region of interest" description="Disordered" evidence="1">
    <location>
        <begin position="175"/>
        <end position="264"/>
    </location>
</feature>
<organism evidence="2 3">
    <name type="scientific">Mycena rosella</name>
    <name type="common">Pink bonnet</name>
    <name type="synonym">Agaricus rosellus</name>
    <dbReference type="NCBI Taxonomy" id="1033263"/>
    <lineage>
        <taxon>Eukaryota</taxon>
        <taxon>Fungi</taxon>
        <taxon>Dikarya</taxon>
        <taxon>Basidiomycota</taxon>
        <taxon>Agaricomycotina</taxon>
        <taxon>Agaricomycetes</taxon>
        <taxon>Agaricomycetidae</taxon>
        <taxon>Agaricales</taxon>
        <taxon>Marasmiineae</taxon>
        <taxon>Mycenaceae</taxon>
        <taxon>Mycena</taxon>
    </lineage>
</organism>
<comment type="caution">
    <text evidence="2">The sequence shown here is derived from an EMBL/GenBank/DDBJ whole genome shotgun (WGS) entry which is preliminary data.</text>
</comment>
<evidence type="ECO:0000313" key="2">
    <source>
        <dbReference type="EMBL" id="KAJ7679931.1"/>
    </source>
</evidence>
<proteinExistence type="predicted"/>
<dbReference type="Proteomes" id="UP001221757">
    <property type="component" value="Unassembled WGS sequence"/>
</dbReference>
<dbReference type="EMBL" id="JARKIE010000125">
    <property type="protein sequence ID" value="KAJ7679931.1"/>
    <property type="molecule type" value="Genomic_DNA"/>
</dbReference>
<protein>
    <submittedName>
        <fullName evidence="2">Uncharacterized protein</fullName>
    </submittedName>
</protein>
<sequence>MPSSLIRAISKLRIARKESIREMAISATGNRQHQRHNHMLVTRLVPIRYSINTAKPITPRCSGSSVEYRLGRPVADLADGFLPAIQEARTWITNVRYLWCNSGGHAVYTLQEGRVLDDDEKPMPDILSTGMAALTHGSSISPVAEFNQQFAILRERRRLTPVADLLLLERTASPGTAANADAPGNPVASAPTGDGTPTEDSDDTDSDGELSQDEELDALFLASPTLTRFDAADVSLDMDVEEMDLDGDDGGSGDDYEDDYDDVD</sequence>
<name>A0AAD7GBU1_MYCRO</name>
<evidence type="ECO:0000313" key="3">
    <source>
        <dbReference type="Proteomes" id="UP001221757"/>
    </source>
</evidence>
<evidence type="ECO:0000256" key="1">
    <source>
        <dbReference type="SAM" id="MobiDB-lite"/>
    </source>
</evidence>